<organism evidence="3 4">
    <name type="scientific">Pseudochelatococcus lubricantis</name>
    <dbReference type="NCBI Taxonomy" id="1538102"/>
    <lineage>
        <taxon>Bacteria</taxon>
        <taxon>Pseudomonadati</taxon>
        <taxon>Pseudomonadota</taxon>
        <taxon>Alphaproteobacteria</taxon>
        <taxon>Hyphomicrobiales</taxon>
        <taxon>Chelatococcaceae</taxon>
        <taxon>Pseudochelatococcus</taxon>
    </lineage>
</organism>
<protein>
    <submittedName>
        <fullName evidence="3">Uncharacterized SAM-binding protein YcdF (DUF218 family)</fullName>
    </submittedName>
</protein>
<dbReference type="InterPro" id="IPR003848">
    <property type="entry name" value="DUF218"/>
</dbReference>
<evidence type="ECO:0000313" key="4">
    <source>
        <dbReference type="Proteomes" id="UP001429580"/>
    </source>
</evidence>
<dbReference type="PANTHER" id="PTHR30336:SF4">
    <property type="entry name" value="ENVELOPE BIOGENESIS FACTOR ELYC"/>
    <property type="match status" value="1"/>
</dbReference>
<keyword evidence="1" id="KW-0812">Transmembrane</keyword>
<comment type="caution">
    <text evidence="3">The sequence shown here is derived from an EMBL/GenBank/DDBJ whole genome shotgun (WGS) entry which is preliminary data.</text>
</comment>
<keyword evidence="1" id="KW-0472">Membrane</keyword>
<dbReference type="Pfam" id="PF02698">
    <property type="entry name" value="DUF218"/>
    <property type="match status" value="1"/>
</dbReference>
<keyword evidence="1" id="KW-1133">Transmembrane helix</keyword>
<dbReference type="EMBL" id="JAASQI010000012">
    <property type="protein sequence ID" value="NIJ60025.1"/>
    <property type="molecule type" value="Genomic_DNA"/>
</dbReference>
<evidence type="ECO:0000259" key="2">
    <source>
        <dbReference type="Pfam" id="PF02698"/>
    </source>
</evidence>
<keyword evidence="4" id="KW-1185">Reference proteome</keyword>
<dbReference type="PANTHER" id="PTHR30336">
    <property type="entry name" value="INNER MEMBRANE PROTEIN, PROBABLE PERMEASE"/>
    <property type="match status" value="1"/>
</dbReference>
<evidence type="ECO:0000313" key="3">
    <source>
        <dbReference type="EMBL" id="NIJ60025.1"/>
    </source>
</evidence>
<feature type="domain" description="DUF218" evidence="2">
    <location>
        <begin position="69"/>
        <end position="200"/>
    </location>
</feature>
<dbReference type="InterPro" id="IPR014729">
    <property type="entry name" value="Rossmann-like_a/b/a_fold"/>
</dbReference>
<accession>A0ABX0V8D4</accession>
<evidence type="ECO:0000256" key="1">
    <source>
        <dbReference type="SAM" id="Phobius"/>
    </source>
</evidence>
<dbReference type="InterPro" id="IPR051599">
    <property type="entry name" value="Cell_Envelope_Assoc"/>
</dbReference>
<proteinExistence type="predicted"/>
<dbReference type="RefSeq" id="WP_246225450.1">
    <property type="nucleotide sequence ID" value="NZ_JAASQI010000012.1"/>
</dbReference>
<gene>
    <name evidence="3" type="ORF">FHS82_003888</name>
</gene>
<sequence>MTSGGLGSDSNDDRQGAPASRRTLISLAALVSRGAVMAAVITALLLGGGFLAFVRTVETYPADSKAVADGIVVLTGGAQRIADAAALLAQGRAKRMLITGVNEATTRAEIAVTHPVIAGTNCCVDLDYRARNTIGNAIETRRWAESHGFSSLIVVTSTYHMPRTLLELEHALPGMKLLPYPVVAAQSDGGRWLTDGEALRFLIWEYIKYLAAFTRTSVEADPEHSPFAVLFGGRKPLS</sequence>
<dbReference type="CDD" id="cd06259">
    <property type="entry name" value="YdcF-like"/>
    <property type="match status" value="1"/>
</dbReference>
<name>A0ABX0V8D4_9HYPH</name>
<reference evidence="3 4" key="1">
    <citation type="submission" date="2020-03" db="EMBL/GenBank/DDBJ databases">
        <title>Genomic Encyclopedia of Type Strains, Phase IV (KMG-IV): sequencing the most valuable type-strain genomes for metagenomic binning, comparative biology and taxonomic classification.</title>
        <authorList>
            <person name="Goeker M."/>
        </authorList>
    </citation>
    <scope>NUCLEOTIDE SEQUENCE [LARGE SCALE GENOMIC DNA]</scope>
    <source>
        <strain evidence="3 4">DSM 103870</strain>
    </source>
</reference>
<feature type="transmembrane region" description="Helical" evidence="1">
    <location>
        <begin position="30"/>
        <end position="54"/>
    </location>
</feature>
<dbReference type="Proteomes" id="UP001429580">
    <property type="component" value="Unassembled WGS sequence"/>
</dbReference>
<dbReference type="Gene3D" id="3.40.50.620">
    <property type="entry name" value="HUPs"/>
    <property type="match status" value="1"/>
</dbReference>